<dbReference type="Pfam" id="PF17751">
    <property type="entry name" value="SKICH"/>
    <property type="match status" value="1"/>
</dbReference>
<proteinExistence type="predicted"/>
<reference evidence="2 3" key="1">
    <citation type="submission" date="2019-08" db="EMBL/GenBank/DDBJ databases">
        <title>The genome of the soybean aphid Biotype 1, its phylome, world population structure and adaptation to the North American continent.</title>
        <authorList>
            <person name="Giordano R."/>
            <person name="Donthu R.K."/>
            <person name="Hernandez A.G."/>
            <person name="Wright C.L."/>
            <person name="Zimin A.V."/>
        </authorList>
    </citation>
    <scope>NUCLEOTIDE SEQUENCE [LARGE SCALE GENOMIC DNA]</scope>
    <source>
        <tissue evidence="2">Whole aphids</tissue>
    </source>
</reference>
<dbReference type="InterPro" id="IPR041611">
    <property type="entry name" value="SKICH"/>
</dbReference>
<evidence type="ECO:0000313" key="3">
    <source>
        <dbReference type="Proteomes" id="UP000475862"/>
    </source>
</evidence>
<evidence type="ECO:0000259" key="1">
    <source>
        <dbReference type="Pfam" id="PF17751"/>
    </source>
</evidence>
<organism evidence="2 3">
    <name type="scientific">Aphis glycines</name>
    <name type="common">Soybean aphid</name>
    <dbReference type="NCBI Taxonomy" id="307491"/>
    <lineage>
        <taxon>Eukaryota</taxon>
        <taxon>Metazoa</taxon>
        <taxon>Ecdysozoa</taxon>
        <taxon>Arthropoda</taxon>
        <taxon>Hexapoda</taxon>
        <taxon>Insecta</taxon>
        <taxon>Pterygota</taxon>
        <taxon>Neoptera</taxon>
        <taxon>Paraneoptera</taxon>
        <taxon>Hemiptera</taxon>
        <taxon>Sternorrhyncha</taxon>
        <taxon>Aphidomorpha</taxon>
        <taxon>Aphidoidea</taxon>
        <taxon>Aphididae</taxon>
        <taxon>Aphidini</taxon>
        <taxon>Aphis</taxon>
        <taxon>Aphis</taxon>
    </lineage>
</organism>
<evidence type="ECO:0000313" key="2">
    <source>
        <dbReference type="EMBL" id="KAE9540095.1"/>
    </source>
</evidence>
<dbReference type="Proteomes" id="UP000475862">
    <property type="component" value="Unassembled WGS sequence"/>
</dbReference>
<dbReference type="AlphaFoldDB" id="A0A6G0TWG0"/>
<gene>
    <name evidence="2" type="ORF">AGLY_005347</name>
</gene>
<comment type="caution">
    <text evidence="2">The sequence shown here is derived from an EMBL/GenBank/DDBJ whole genome shotgun (WGS) entry which is preliminary data.</text>
</comment>
<dbReference type="EMBL" id="VYZN01000014">
    <property type="protein sequence ID" value="KAE9540095.1"/>
    <property type="molecule type" value="Genomic_DNA"/>
</dbReference>
<accession>A0A6G0TWG0</accession>
<protein>
    <recommendedName>
        <fullName evidence="1">SKICH domain-containing protein</fullName>
    </recommendedName>
</protein>
<dbReference type="OrthoDB" id="6596664at2759"/>
<dbReference type="Gene3D" id="2.60.40.2840">
    <property type="match status" value="1"/>
</dbReference>
<keyword evidence="3" id="KW-1185">Reference proteome</keyword>
<sequence length="297" mass="34590">MENKEDSVEIVTNKIYFIEDAMNISFKFINKSLKPKYSDWIALYKCSSNRNLEEFIAVETDLKIHTPSKYGFYQVKFYANQLKNVECNVAYEFLYGNEFNEIYGISHPIRFIHQNECIYCYPNNSELETNHCNSCVSQELINSLLSHISMLDSQLTDCKVKSNEIISLNKRLMVQMNENEVIVQKNNEFLNDLFYSNEPVTRDGYKWIETCSDIDLKMSCIESNEYELQDLSNQHHDIKKALEEFTNKEDKEIINDVRSPNADIDNILNCTVNVESVFTPEPATATIVYIDSDEDDV</sequence>
<name>A0A6G0TWG0_APHGL</name>
<feature type="domain" description="SKICH" evidence="1">
    <location>
        <begin position="13"/>
        <end position="111"/>
    </location>
</feature>